<sequence length="670" mass="74257">MSSDTSIYTGLWVNHSRNTVLGATITLTTRDGGYLQAFLVLLITIAGGAFWRITSYLIHQIRADSGPRDALHYQQQAVLKNSDSALGAAWTFARVSFGWRQHVRTRWWQFWQSRTVYLIILALIIAAAFGAASIFSSQVTKSAGTEVLINGVNCGFWTFDGTVTTGWELKTLNDSISAASYARQCYDTNNTNPLQCNTYNVPQIPWTTNQNASCPFQSHTCLLGPTTSYQMDTGALDSHDILGIDAKLSERVTLRKVATCSPIGALPYAVLANQTVDGGDMTDEYIQLNMGTAFTGFNWTYEYNTHSYFVNQGYDLQTINALAGQNSSWKPVQAFNRTDADVSMFFFAPNAINYVYSTSDPMFSANIERNITNMDGTPLFYYLADQWITVTGCVDQYQICNPNKPGLEGCTPLGPLEWLLNENLQIGLNMYQFETAGTIFLAMRESSMFYSVNGRGNSALKAQSTIFSNQQVANLPANQWQIEASGWFAISLASLQQALVERATGPANIIEYGGSIRAPAANDRYSQAVCQRQMIRNVAGYQNFSTLGVVIILVIGTALVVLGMVIDTVVGWIQAWFHRHHARLSWIEDGYLQLLRLAYEGAEYEDWEKCVGDIPVTVALDEEGQRLGGLDISDLDHPRLVKNVSATSSIDEIPHQEGTQLLQWEDGQPT</sequence>
<proteinExistence type="predicted"/>
<feature type="transmembrane region" description="Helical" evidence="1">
    <location>
        <begin position="547"/>
        <end position="573"/>
    </location>
</feature>
<gene>
    <name evidence="2" type="ORF">PAC_14422</name>
</gene>
<accession>A0A1L7XHM4</accession>
<feature type="transmembrane region" description="Helical" evidence="1">
    <location>
        <begin position="116"/>
        <end position="135"/>
    </location>
</feature>
<reference evidence="2 3" key="1">
    <citation type="submission" date="2016-03" db="EMBL/GenBank/DDBJ databases">
        <authorList>
            <person name="Ploux O."/>
        </authorList>
    </citation>
    <scope>NUCLEOTIDE SEQUENCE [LARGE SCALE GENOMIC DNA]</scope>
    <source>
        <strain evidence="2 3">UAMH 11012</strain>
    </source>
</reference>
<dbReference type="AlphaFoldDB" id="A0A1L7XHM4"/>
<keyword evidence="1" id="KW-1133">Transmembrane helix</keyword>
<name>A0A1L7XHM4_9HELO</name>
<dbReference type="OrthoDB" id="3540210at2759"/>
<evidence type="ECO:0000313" key="2">
    <source>
        <dbReference type="EMBL" id="CZR64524.1"/>
    </source>
</evidence>
<feature type="transmembrane region" description="Helical" evidence="1">
    <location>
        <begin position="34"/>
        <end position="53"/>
    </location>
</feature>
<evidence type="ECO:0000256" key="1">
    <source>
        <dbReference type="SAM" id="Phobius"/>
    </source>
</evidence>
<dbReference type="EMBL" id="FJOG01000027">
    <property type="protein sequence ID" value="CZR64524.1"/>
    <property type="molecule type" value="Genomic_DNA"/>
</dbReference>
<dbReference type="Proteomes" id="UP000184330">
    <property type="component" value="Unassembled WGS sequence"/>
</dbReference>
<keyword evidence="1" id="KW-0812">Transmembrane</keyword>
<evidence type="ECO:0000313" key="3">
    <source>
        <dbReference type="Proteomes" id="UP000184330"/>
    </source>
</evidence>
<keyword evidence="3" id="KW-1185">Reference proteome</keyword>
<organism evidence="2 3">
    <name type="scientific">Phialocephala subalpina</name>
    <dbReference type="NCBI Taxonomy" id="576137"/>
    <lineage>
        <taxon>Eukaryota</taxon>
        <taxon>Fungi</taxon>
        <taxon>Dikarya</taxon>
        <taxon>Ascomycota</taxon>
        <taxon>Pezizomycotina</taxon>
        <taxon>Leotiomycetes</taxon>
        <taxon>Helotiales</taxon>
        <taxon>Mollisiaceae</taxon>
        <taxon>Phialocephala</taxon>
        <taxon>Phialocephala fortinii species complex</taxon>
    </lineage>
</organism>
<protein>
    <submittedName>
        <fullName evidence="2">Uncharacterized protein</fullName>
    </submittedName>
</protein>
<keyword evidence="1" id="KW-0472">Membrane</keyword>